<dbReference type="eggNOG" id="COG1136">
    <property type="taxonomic scope" value="Bacteria"/>
</dbReference>
<reference evidence="6 7" key="1">
    <citation type="submission" date="2014-09" db="EMBL/GenBank/DDBJ databases">
        <title>Genome sequencing and annotation of Bacillus Okhensis strain Kh10-101T.</title>
        <authorList>
            <person name="Prakash J.S."/>
        </authorList>
    </citation>
    <scope>NUCLEOTIDE SEQUENCE [LARGE SCALE GENOMIC DNA]</scope>
    <source>
        <strain evidence="7">Kh10-101T</strain>
    </source>
</reference>
<comment type="caution">
    <text evidence="6">The sequence shown here is derived from an EMBL/GenBank/DDBJ whole genome shotgun (WGS) entry which is preliminary data.</text>
</comment>
<dbReference type="PANTHER" id="PTHR42798:SF7">
    <property type="entry name" value="ALPHA-D-RIBOSE 1-METHYLPHOSPHONATE 5-TRIPHOSPHATE SYNTHASE SUBUNIT PHNL"/>
    <property type="match status" value="1"/>
</dbReference>
<evidence type="ECO:0000256" key="2">
    <source>
        <dbReference type="ARBA" id="ARBA00022448"/>
    </source>
</evidence>
<dbReference type="InterPro" id="IPR027417">
    <property type="entry name" value="P-loop_NTPase"/>
</dbReference>
<keyword evidence="2" id="KW-0813">Transport</keyword>
<evidence type="ECO:0000313" key="7">
    <source>
        <dbReference type="Proteomes" id="UP000030832"/>
    </source>
</evidence>
<evidence type="ECO:0000256" key="3">
    <source>
        <dbReference type="ARBA" id="ARBA00022741"/>
    </source>
</evidence>
<sequence length="252" mass="28077">MNIIHVDKVSKTYGMKKSDKEYQILNEISFEVKEGEFIGVMGASGSGKTTLLNILGSLDKPTSGRIIMNGHDIATLSKKKLAVHRTENIGFIFQDYNLLETMTLKENIILPLALKGIDVNAIETKLLPLINDLGIEKVIDKYPYEVSGGEQQRAAACRALITKPRLILADEPTGNLDSKSSKGLLNLLTYINKEYKATILMVTHDVFAASYCQKIMFIHDGEIYNELFAGTDKKQFFDKIIQVMSVLGGERQ</sequence>
<dbReference type="AlphaFoldDB" id="A0A0B0IGV4"/>
<dbReference type="PANTHER" id="PTHR42798">
    <property type="entry name" value="LIPOPROTEIN-RELEASING SYSTEM ATP-BINDING PROTEIN LOLD"/>
    <property type="match status" value="1"/>
</dbReference>
<dbReference type="Proteomes" id="UP000030832">
    <property type="component" value="Unassembled WGS sequence"/>
</dbReference>
<keyword evidence="3" id="KW-0547">Nucleotide-binding</keyword>
<dbReference type="GO" id="GO:0022857">
    <property type="term" value="F:transmembrane transporter activity"/>
    <property type="evidence" value="ECO:0007669"/>
    <property type="project" value="UniProtKB-ARBA"/>
</dbReference>
<dbReference type="InterPro" id="IPR017911">
    <property type="entry name" value="MacB-like_ATP-bd"/>
</dbReference>
<evidence type="ECO:0000259" key="5">
    <source>
        <dbReference type="PROSITE" id="PS50893"/>
    </source>
</evidence>
<dbReference type="CDD" id="cd03255">
    <property type="entry name" value="ABC_MJ0796_LolCDE_FtsE"/>
    <property type="match status" value="1"/>
</dbReference>
<evidence type="ECO:0000256" key="1">
    <source>
        <dbReference type="ARBA" id="ARBA00005417"/>
    </source>
</evidence>
<dbReference type="SUPFAM" id="SSF52540">
    <property type="entry name" value="P-loop containing nucleoside triphosphate hydrolases"/>
    <property type="match status" value="1"/>
</dbReference>
<dbReference type="FunFam" id="3.40.50.300:FF:000032">
    <property type="entry name" value="Export ABC transporter ATP-binding protein"/>
    <property type="match status" value="1"/>
</dbReference>
<proteinExistence type="inferred from homology"/>
<organism evidence="6 7">
    <name type="scientific">Halalkalibacter okhensis</name>
    <dbReference type="NCBI Taxonomy" id="333138"/>
    <lineage>
        <taxon>Bacteria</taxon>
        <taxon>Bacillati</taxon>
        <taxon>Bacillota</taxon>
        <taxon>Bacilli</taxon>
        <taxon>Bacillales</taxon>
        <taxon>Bacillaceae</taxon>
        <taxon>Halalkalibacter</taxon>
    </lineage>
</organism>
<dbReference type="SMART" id="SM00382">
    <property type="entry name" value="AAA"/>
    <property type="match status" value="1"/>
</dbReference>
<keyword evidence="4 6" id="KW-0067">ATP-binding</keyword>
<dbReference type="Pfam" id="PF00005">
    <property type="entry name" value="ABC_tran"/>
    <property type="match status" value="1"/>
</dbReference>
<evidence type="ECO:0000313" key="6">
    <source>
        <dbReference type="EMBL" id="KHF39289.1"/>
    </source>
</evidence>
<dbReference type="GO" id="GO:0016887">
    <property type="term" value="F:ATP hydrolysis activity"/>
    <property type="evidence" value="ECO:0007669"/>
    <property type="project" value="InterPro"/>
</dbReference>
<evidence type="ECO:0000256" key="4">
    <source>
        <dbReference type="ARBA" id="ARBA00022840"/>
    </source>
</evidence>
<dbReference type="EMBL" id="JRJU01000021">
    <property type="protein sequence ID" value="KHF39289.1"/>
    <property type="molecule type" value="Genomic_DNA"/>
</dbReference>
<dbReference type="PROSITE" id="PS50893">
    <property type="entry name" value="ABC_TRANSPORTER_2"/>
    <property type="match status" value="1"/>
</dbReference>
<dbReference type="GO" id="GO:0098796">
    <property type="term" value="C:membrane protein complex"/>
    <property type="evidence" value="ECO:0007669"/>
    <property type="project" value="UniProtKB-ARBA"/>
</dbReference>
<dbReference type="GO" id="GO:0005524">
    <property type="term" value="F:ATP binding"/>
    <property type="evidence" value="ECO:0007669"/>
    <property type="project" value="UniProtKB-KW"/>
</dbReference>
<dbReference type="RefSeq" id="WP_034630968.1">
    <property type="nucleotide sequence ID" value="NZ_JRJU01000021.1"/>
</dbReference>
<feature type="domain" description="ABC transporter" evidence="5">
    <location>
        <begin position="4"/>
        <end position="245"/>
    </location>
</feature>
<name>A0A0B0IGV4_9BACI</name>
<comment type="similarity">
    <text evidence="1">Belongs to the ABC transporter superfamily.</text>
</comment>
<keyword evidence="7" id="KW-1185">Reference proteome</keyword>
<protein>
    <submittedName>
        <fullName evidence="6">Bacitracin ABC transporter ATP-binding protein</fullName>
    </submittedName>
</protein>
<accession>A0A0B0IGV4</accession>
<gene>
    <name evidence="6" type="ORF">LQ50_16455</name>
</gene>
<dbReference type="InterPro" id="IPR003593">
    <property type="entry name" value="AAA+_ATPase"/>
</dbReference>
<dbReference type="STRING" id="333138.LQ50_16455"/>
<dbReference type="Gene3D" id="3.40.50.300">
    <property type="entry name" value="P-loop containing nucleotide triphosphate hydrolases"/>
    <property type="match status" value="1"/>
</dbReference>
<dbReference type="InterPro" id="IPR003439">
    <property type="entry name" value="ABC_transporter-like_ATP-bd"/>
</dbReference>